<dbReference type="RefSeq" id="WP_226586469.1">
    <property type="nucleotide sequence ID" value="NZ_BLAY01000093.1"/>
</dbReference>
<name>A0AAV3XM03_9CYAN</name>
<evidence type="ECO:0000313" key="2">
    <source>
        <dbReference type="EMBL" id="GET40557.1"/>
    </source>
</evidence>
<dbReference type="Proteomes" id="UP001050975">
    <property type="component" value="Unassembled WGS sequence"/>
</dbReference>
<feature type="compositionally biased region" description="Low complexity" evidence="1">
    <location>
        <begin position="8"/>
        <end position="17"/>
    </location>
</feature>
<gene>
    <name evidence="2" type="ORF">MiSe_53670</name>
</gene>
<feature type="region of interest" description="Disordered" evidence="1">
    <location>
        <begin position="1"/>
        <end position="23"/>
    </location>
</feature>
<dbReference type="AlphaFoldDB" id="A0AAV3XM03"/>
<accession>A0AAV3XM03</accession>
<organism evidence="2 3">
    <name type="scientific">Microseira wollei NIES-4236</name>
    <dbReference type="NCBI Taxonomy" id="2530354"/>
    <lineage>
        <taxon>Bacteria</taxon>
        <taxon>Bacillati</taxon>
        <taxon>Cyanobacteriota</taxon>
        <taxon>Cyanophyceae</taxon>
        <taxon>Oscillatoriophycideae</taxon>
        <taxon>Aerosakkonematales</taxon>
        <taxon>Aerosakkonemataceae</taxon>
        <taxon>Microseira</taxon>
    </lineage>
</organism>
<keyword evidence="3" id="KW-1185">Reference proteome</keyword>
<dbReference type="EMBL" id="BLAY01000093">
    <property type="protein sequence ID" value="GET40557.1"/>
    <property type="molecule type" value="Genomic_DNA"/>
</dbReference>
<reference evidence="2" key="1">
    <citation type="submission" date="2019-10" db="EMBL/GenBank/DDBJ databases">
        <title>Draft genome sequece of Microseira wollei NIES-4236.</title>
        <authorList>
            <person name="Yamaguchi H."/>
            <person name="Suzuki S."/>
            <person name="Kawachi M."/>
        </authorList>
    </citation>
    <scope>NUCLEOTIDE SEQUENCE</scope>
    <source>
        <strain evidence="2">NIES-4236</strain>
    </source>
</reference>
<protein>
    <submittedName>
        <fullName evidence="2">Uncharacterized protein</fullName>
    </submittedName>
</protein>
<comment type="caution">
    <text evidence="2">The sequence shown here is derived from an EMBL/GenBank/DDBJ whole genome shotgun (WGS) entry which is preliminary data.</text>
</comment>
<evidence type="ECO:0000256" key="1">
    <source>
        <dbReference type="SAM" id="MobiDB-lite"/>
    </source>
</evidence>
<sequence>MAEDFRSDSFGSDSSNSQPAEPEREAVRILIISSAAGIRETINSLYQKDFALVDEWTPVQPAVNYPGELVTILVRYRNRQEGDSLTR</sequence>
<evidence type="ECO:0000313" key="3">
    <source>
        <dbReference type="Proteomes" id="UP001050975"/>
    </source>
</evidence>
<proteinExistence type="predicted"/>